<proteinExistence type="predicted"/>
<dbReference type="InterPro" id="IPR048020">
    <property type="entry name" value="Transpos_IS3"/>
</dbReference>
<dbReference type="Gene3D" id="3.30.420.10">
    <property type="entry name" value="Ribonuclease H-like superfamily/Ribonuclease H"/>
    <property type="match status" value="1"/>
</dbReference>
<feature type="domain" description="Integrase catalytic" evidence="3">
    <location>
        <begin position="116"/>
        <end position="280"/>
    </location>
</feature>
<dbReference type="InterPro" id="IPR001584">
    <property type="entry name" value="Integrase_cat-core"/>
</dbReference>
<gene>
    <name evidence="4" type="ORF">PL707_06365</name>
</gene>
<evidence type="ECO:0000256" key="1">
    <source>
        <dbReference type="ARBA" id="ARBA00002286"/>
    </source>
</evidence>
<feature type="region of interest" description="Disordered" evidence="2">
    <location>
        <begin position="1"/>
        <end position="41"/>
    </location>
</feature>
<dbReference type="InterPro" id="IPR036397">
    <property type="entry name" value="RNaseH_sf"/>
</dbReference>
<dbReference type="Pfam" id="PF00665">
    <property type="entry name" value="rve"/>
    <property type="match status" value="1"/>
</dbReference>
<dbReference type="Proteomes" id="UP001211105">
    <property type="component" value="Unassembled WGS sequence"/>
</dbReference>
<sequence>MAALRPKNRNAGQADRPTMRRDRSAGDAEAPRRRVEEPELGNALMREVAEAFASSRGRYGYRRVRAVLRTRVSEKALRRSMAEDGPTAHIPERRGYGSYEGETTPAPGDLADRDFTAEMPNEKWLTDITEIKARDGKVYLSPPIDCYDGKIVAYTAGPGPNAELANRMLVKAVETLPEGARPLVHSDRGCHCRRPGWLALMDRYGPARSTGAKGRSPDDATAEGFLGRMRTEPVYPGHWGEHTRDGVLVPIDDCIRWHDHERIKRSIGWMSPVQIPSKPGNGCVIISKKTSAAPLSHLSHIHVDKAQYYIQV</sequence>
<evidence type="ECO:0000256" key="2">
    <source>
        <dbReference type="SAM" id="MobiDB-lite"/>
    </source>
</evidence>
<dbReference type="InterPro" id="IPR025948">
    <property type="entry name" value="HTH-like_dom"/>
</dbReference>
<evidence type="ECO:0000259" key="3">
    <source>
        <dbReference type="PROSITE" id="PS50994"/>
    </source>
</evidence>
<dbReference type="PANTHER" id="PTHR46889:SF4">
    <property type="entry name" value="TRANSPOSASE INSO FOR INSERTION SEQUENCE ELEMENT IS911B-RELATED"/>
    <property type="match status" value="1"/>
</dbReference>
<feature type="compositionally biased region" description="Basic and acidic residues" evidence="2">
    <location>
        <begin position="17"/>
        <end position="37"/>
    </location>
</feature>
<organism evidence="4 5">
    <name type="scientific">Bifidobacterium catenulatum</name>
    <dbReference type="NCBI Taxonomy" id="1686"/>
    <lineage>
        <taxon>Bacteria</taxon>
        <taxon>Bacillati</taxon>
        <taxon>Actinomycetota</taxon>
        <taxon>Actinomycetes</taxon>
        <taxon>Bifidobacteriales</taxon>
        <taxon>Bifidobacteriaceae</taxon>
        <taxon>Bifidobacterium</taxon>
    </lineage>
</organism>
<dbReference type="AlphaFoldDB" id="A0AAW6A2A0"/>
<dbReference type="SUPFAM" id="SSF53098">
    <property type="entry name" value="Ribonuclease H-like"/>
    <property type="match status" value="1"/>
</dbReference>
<dbReference type="GO" id="GO:0003676">
    <property type="term" value="F:nucleic acid binding"/>
    <property type="evidence" value="ECO:0007669"/>
    <property type="project" value="InterPro"/>
</dbReference>
<dbReference type="RefSeq" id="WP_271726078.1">
    <property type="nucleotide sequence ID" value="NZ_JAQKGX010000003.1"/>
</dbReference>
<dbReference type="NCBIfam" id="NF033516">
    <property type="entry name" value="transpos_IS3"/>
    <property type="match status" value="1"/>
</dbReference>
<dbReference type="Pfam" id="PF13276">
    <property type="entry name" value="HTH_21"/>
    <property type="match status" value="1"/>
</dbReference>
<dbReference type="PROSITE" id="PS50994">
    <property type="entry name" value="INTEGRASE"/>
    <property type="match status" value="1"/>
</dbReference>
<evidence type="ECO:0000313" key="5">
    <source>
        <dbReference type="Proteomes" id="UP001211105"/>
    </source>
</evidence>
<accession>A0AAW6A2A0</accession>
<dbReference type="PANTHER" id="PTHR46889">
    <property type="entry name" value="TRANSPOSASE INSF FOR INSERTION SEQUENCE IS3B-RELATED"/>
    <property type="match status" value="1"/>
</dbReference>
<dbReference type="InterPro" id="IPR012337">
    <property type="entry name" value="RNaseH-like_sf"/>
</dbReference>
<comment type="function">
    <text evidence="1">Involved in the transposition of the insertion sequence.</text>
</comment>
<feature type="region of interest" description="Disordered" evidence="2">
    <location>
        <begin position="78"/>
        <end position="112"/>
    </location>
</feature>
<evidence type="ECO:0000313" key="4">
    <source>
        <dbReference type="EMBL" id="MDB1161899.1"/>
    </source>
</evidence>
<dbReference type="InterPro" id="IPR050900">
    <property type="entry name" value="Transposase_IS3/IS150/IS904"/>
</dbReference>
<dbReference type="EMBL" id="JAQKGX010000003">
    <property type="protein sequence ID" value="MDB1161899.1"/>
    <property type="molecule type" value="Genomic_DNA"/>
</dbReference>
<dbReference type="GO" id="GO:0015074">
    <property type="term" value="P:DNA integration"/>
    <property type="evidence" value="ECO:0007669"/>
    <property type="project" value="InterPro"/>
</dbReference>
<reference evidence="4" key="1">
    <citation type="submission" date="2023-01" db="EMBL/GenBank/DDBJ databases">
        <title>Human gut microbiome strain richness.</title>
        <authorList>
            <person name="Chen-Liaw A."/>
        </authorList>
    </citation>
    <scope>NUCLEOTIDE SEQUENCE</scope>
    <source>
        <strain evidence="4">BSD2780120875st1_E5_BSD2780120875b_170604</strain>
    </source>
</reference>
<name>A0AAW6A2A0_9BIFI</name>
<comment type="caution">
    <text evidence="4">The sequence shown here is derived from an EMBL/GenBank/DDBJ whole genome shotgun (WGS) entry which is preliminary data.</text>
</comment>
<protein>
    <submittedName>
        <fullName evidence="4">IS3 family transposase</fullName>
    </submittedName>
</protein>